<dbReference type="PANTHER" id="PTHR35175:SF2">
    <property type="entry name" value="DUF1289 DOMAIN-CONTAINING PROTEIN"/>
    <property type="match status" value="1"/>
</dbReference>
<dbReference type="Pfam" id="PF06945">
    <property type="entry name" value="DUF1289"/>
    <property type="match status" value="1"/>
</dbReference>
<evidence type="ECO:0000313" key="3">
    <source>
        <dbReference type="Proteomes" id="UP000008316"/>
    </source>
</evidence>
<proteinExistence type="predicted"/>
<sequence length="77" mass="7641">MSLPAGATGTAAAGEAGVPSPCTAICRIEPATGWCAGCGRTLEEIAAWRDLDDAGRRAILARIAASGFEAPPADAQG</sequence>
<organism evidence="2 3">
    <name type="scientific">Burkholderia gladioli (strain BSR3)</name>
    <dbReference type="NCBI Taxonomy" id="999541"/>
    <lineage>
        <taxon>Bacteria</taxon>
        <taxon>Pseudomonadati</taxon>
        <taxon>Pseudomonadota</taxon>
        <taxon>Betaproteobacteria</taxon>
        <taxon>Burkholderiales</taxon>
        <taxon>Burkholderiaceae</taxon>
        <taxon>Burkholderia</taxon>
    </lineage>
</organism>
<dbReference type="HOGENOM" id="CLU_162538_1_1_4"/>
<dbReference type="InterPro" id="IPR010710">
    <property type="entry name" value="DUF1289"/>
</dbReference>
<dbReference type="eggNOG" id="COG3313">
    <property type="taxonomic scope" value="Bacteria"/>
</dbReference>
<dbReference type="PANTHER" id="PTHR35175">
    <property type="entry name" value="DUF1289 DOMAIN-CONTAINING PROTEIN"/>
    <property type="match status" value="1"/>
</dbReference>
<keyword evidence="3" id="KW-1185">Reference proteome</keyword>
<dbReference type="EMBL" id="CP002599">
    <property type="protein sequence ID" value="AEA62254.1"/>
    <property type="molecule type" value="Genomic_DNA"/>
</dbReference>
<feature type="region of interest" description="Disordered" evidence="1">
    <location>
        <begin position="1"/>
        <end position="20"/>
    </location>
</feature>
<evidence type="ECO:0000313" key="2">
    <source>
        <dbReference type="EMBL" id="AEA62254.1"/>
    </source>
</evidence>
<dbReference type="STRING" id="999541.bgla_1g36510"/>
<dbReference type="Proteomes" id="UP000008316">
    <property type="component" value="Chromosome 1"/>
</dbReference>
<protein>
    <recommendedName>
        <fullName evidence="4">DUF1289 domain-containing protein</fullName>
    </recommendedName>
</protein>
<dbReference type="RefSeq" id="WP_013699569.1">
    <property type="nucleotide sequence ID" value="NC_015381.1"/>
</dbReference>
<dbReference type="AlphaFoldDB" id="F2LF55"/>
<name>F2LF55_BURGS</name>
<evidence type="ECO:0008006" key="4">
    <source>
        <dbReference type="Google" id="ProtNLM"/>
    </source>
</evidence>
<reference evidence="2 3" key="1">
    <citation type="journal article" date="2011" name="J. Bacteriol.">
        <title>Complete genome sequence of Burkholderia gladioli BSR3.</title>
        <authorList>
            <person name="Seo Y.S."/>
            <person name="Lim J."/>
            <person name="Choi B.S."/>
            <person name="Kim H."/>
            <person name="Goo E."/>
            <person name="Lee B."/>
            <person name="Lim J.S."/>
            <person name="Choi I.Y."/>
            <person name="Moon J.S."/>
            <person name="Kim J."/>
            <person name="Hwang I."/>
        </authorList>
    </citation>
    <scope>NUCLEOTIDE SEQUENCE [LARGE SCALE GENOMIC DNA]</scope>
    <source>
        <strain evidence="2 3">BSR3</strain>
    </source>
</reference>
<evidence type="ECO:0000256" key="1">
    <source>
        <dbReference type="SAM" id="MobiDB-lite"/>
    </source>
</evidence>
<accession>F2LF55</accession>
<gene>
    <name evidence="2" type="ordered locus">bgla_1g36510</name>
</gene>
<feature type="compositionally biased region" description="Low complexity" evidence="1">
    <location>
        <begin position="1"/>
        <end position="17"/>
    </location>
</feature>
<dbReference type="KEGG" id="bgd:bgla_1g36510"/>